<dbReference type="Proteomes" id="UP000015346">
    <property type="component" value="Unassembled WGS sequence"/>
</dbReference>
<feature type="signal peptide" evidence="1">
    <location>
        <begin position="1"/>
        <end position="20"/>
    </location>
</feature>
<dbReference type="RefSeq" id="WP_021097499.1">
    <property type="nucleotide sequence ID" value="NZ_KE557320.1"/>
</dbReference>
<protein>
    <submittedName>
        <fullName evidence="2">ABC-type uncharacterized transport system, periplasmic component</fullName>
    </submittedName>
</protein>
<dbReference type="EMBL" id="AOLV01000010">
    <property type="protein sequence ID" value="EPX86591.1"/>
    <property type="molecule type" value="Genomic_DNA"/>
</dbReference>
<keyword evidence="1" id="KW-0732">Signal</keyword>
<evidence type="ECO:0000313" key="2">
    <source>
        <dbReference type="EMBL" id="EPX86591.1"/>
    </source>
</evidence>
<name>S9QZ37_9RHOB</name>
<dbReference type="STRING" id="1123069.ruthe_01408"/>
<accession>S9QZ37</accession>
<dbReference type="AlphaFoldDB" id="S9QZ37"/>
<gene>
    <name evidence="2" type="ORF">ruthe_01408</name>
</gene>
<organism evidence="2 3">
    <name type="scientific">Rubellimicrobium thermophilum DSM 16684</name>
    <dbReference type="NCBI Taxonomy" id="1123069"/>
    <lineage>
        <taxon>Bacteria</taxon>
        <taxon>Pseudomonadati</taxon>
        <taxon>Pseudomonadota</taxon>
        <taxon>Alphaproteobacteria</taxon>
        <taxon>Rhodobacterales</taxon>
        <taxon>Roseobacteraceae</taxon>
        <taxon>Rubellimicrobium</taxon>
    </lineage>
</organism>
<reference evidence="2 3" key="1">
    <citation type="journal article" date="2013" name="Stand. Genomic Sci.">
        <title>Genome sequence of the reddish-pigmented Rubellimicrobium thermophilum type strain (DSM 16684(T)), a member of the Roseobacter clade.</title>
        <authorList>
            <person name="Fiebig A."/>
            <person name="Riedel T."/>
            <person name="Gronow S."/>
            <person name="Petersen J."/>
            <person name="Klenk H.P."/>
            <person name="Goker M."/>
        </authorList>
    </citation>
    <scope>NUCLEOTIDE SEQUENCE [LARGE SCALE GENOMIC DNA]</scope>
    <source>
        <strain evidence="2 3">DSM 16684</strain>
    </source>
</reference>
<dbReference type="OrthoDB" id="1679673at2"/>
<proteinExistence type="predicted"/>
<feature type="chain" id="PRO_5004555657" evidence="1">
    <location>
        <begin position="21"/>
        <end position="249"/>
    </location>
</feature>
<evidence type="ECO:0000313" key="3">
    <source>
        <dbReference type="Proteomes" id="UP000015346"/>
    </source>
</evidence>
<dbReference type="PATRIC" id="fig|1123069.3.peg.1378"/>
<keyword evidence="3" id="KW-1185">Reference proteome</keyword>
<dbReference type="InterPro" id="IPR010412">
    <property type="entry name" value="DUF1007"/>
</dbReference>
<sequence>MRIALRPAAVALLVLPQAVAAHPHVFVETAMEVLIENDAVTAIRLTWTYDAFFSLLLTEDLGLDPDGDAILTPDETARLAASVMDWPPDYQGDLVVTQGGQAQPLGERREHHVAFEDGRVVETHLRPLLRPVPADLPVMVENYDPYYYTAYTVQPGIRISGGPACTASLIPADPVAAQAEVDRICRGSTLPGPDRRCNCRRWDTPLRIGWTSCAAADPLPGPGGAGRADLAVGLRRGRADRAMGCLWPA</sequence>
<evidence type="ECO:0000256" key="1">
    <source>
        <dbReference type="SAM" id="SignalP"/>
    </source>
</evidence>
<dbReference type="HOGENOM" id="CLU_1115131_0_0_5"/>
<comment type="caution">
    <text evidence="2">The sequence shown here is derived from an EMBL/GenBank/DDBJ whole genome shotgun (WGS) entry which is preliminary data.</text>
</comment>
<dbReference type="Pfam" id="PF06226">
    <property type="entry name" value="DUF1007"/>
    <property type="match status" value="1"/>
</dbReference>